<evidence type="ECO:0000313" key="5">
    <source>
        <dbReference type="Proteomes" id="UP000699462"/>
    </source>
</evidence>
<evidence type="ECO:0000256" key="2">
    <source>
        <dbReference type="SAM" id="Coils"/>
    </source>
</evidence>
<comment type="caution">
    <text evidence="4">The sequence shown here is derived from an EMBL/GenBank/DDBJ whole genome shotgun (WGS) entry which is preliminary data.</text>
</comment>
<keyword evidence="2" id="KW-0175">Coiled coil</keyword>
<evidence type="ECO:0000256" key="3">
    <source>
        <dbReference type="SAM" id="MobiDB-lite"/>
    </source>
</evidence>
<dbReference type="SMART" id="SM00150">
    <property type="entry name" value="SPEC"/>
    <property type="match status" value="2"/>
</dbReference>
<dbReference type="EMBL" id="JTDF01004134">
    <property type="protein sequence ID" value="KAF8567172.1"/>
    <property type="molecule type" value="Genomic_DNA"/>
</dbReference>
<feature type="coiled-coil region" evidence="2">
    <location>
        <begin position="389"/>
        <end position="423"/>
    </location>
</feature>
<proteinExistence type="predicted"/>
<dbReference type="AlphaFoldDB" id="A0A8T0DIM5"/>
<dbReference type="OrthoDB" id="6275688at2759"/>
<reference evidence="4 5" key="1">
    <citation type="submission" date="2019-07" db="EMBL/GenBank/DDBJ databases">
        <title>Annotation for the trematode Paragonimus westermani.</title>
        <authorList>
            <person name="Choi Y.-J."/>
        </authorList>
    </citation>
    <scope>NUCLEOTIDE SEQUENCE [LARGE SCALE GENOMIC DNA]</scope>
    <source>
        <strain evidence="4">180907_Pwestermani</strain>
    </source>
</reference>
<dbReference type="CDD" id="cd00176">
    <property type="entry name" value="SPEC"/>
    <property type="match status" value="1"/>
</dbReference>
<dbReference type="Pfam" id="PF00435">
    <property type="entry name" value="Spectrin"/>
    <property type="match status" value="1"/>
</dbReference>
<sequence length="619" mass="70765">MDKVKQQIHAFLPSRPVLRSGNELDLVNWHVNTNSGQISSTSSSAISSDQFHQEPLLEVNRRTQVQVACNLHSTDSELSQKVDNNVDVKRTQQTGDDLSEGYVDSKQLLPSLMIHSESGTAKSMQICDSATRSTSDSTNNGSESVELTETNRPPTPPPSPENLDLDLLICPNIQPLPWILVDRAKALGKKADDYLETCLKHQKILQIKRAAILLQSKIASMESWIDKNEPKLQMQTYKFTLFDKHLRSQANYQLLEIAELDRQLLEGLFQLKNTQDYNELLDFVDQRLGTTSPEQENMDESDLAWESERQSVEASEFVDREITHFSSVELIRKEWNMILGLSDARKTRFEIASSLNNFYEIVVKTNEWIVNKFKVLLSTDELGTDLNSLIHLQRKLLGWESDLQLLEEQVQSLRTNSYELKSALQAEAPGRRDLRLTSDEWLTAVQVGQLTTEVEQNWTRLQMALADRQEKLLVSAELQQFLQSLDDNQLWLLRMQGLVATSDQPRTLTEAKNLLDEHAKWKTELESKREEFAQLIEYGRCITAGETDTHYAELDQRLDRLESGWTELVQIWLHCQKMLEENVVEQEVEQLEKTLENQAGQLVDCELLVSVGGVPYAIV</sequence>
<evidence type="ECO:0000256" key="1">
    <source>
        <dbReference type="ARBA" id="ARBA00022737"/>
    </source>
</evidence>
<dbReference type="InterPro" id="IPR002017">
    <property type="entry name" value="Spectrin_repeat"/>
</dbReference>
<protein>
    <recommendedName>
        <fullName evidence="6">Spectrin beta</fullName>
    </recommendedName>
</protein>
<accession>A0A8T0DIM5</accession>
<gene>
    <name evidence="4" type="ORF">P879_08835</name>
</gene>
<name>A0A8T0DIM5_9TREM</name>
<dbReference type="SUPFAM" id="SSF46966">
    <property type="entry name" value="Spectrin repeat"/>
    <property type="match status" value="2"/>
</dbReference>
<evidence type="ECO:0008006" key="6">
    <source>
        <dbReference type="Google" id="ProtNLM"/>
    </source>
</evidence>
<feature type="region of interest" description="Disordered" evidence="3">
    <location>
        <begin position="123"/>
        <end position="161"/>
    </location>
</feature>
<evidence type="ECO:0000313" key="4">
    <source>
        <dbReference type="EMBL" id="KAF8567172.1"/>
    </source>
</evidence>
<dbReference type="Proteomes" id="UP000699462">
    <property type="component" value="Unassembled WGS sequence"/>
</dbReference>
<feature type="compositionally biased region" description="Polar residues" evidence="3">
    <location>
        <begin position="123"/>
        <end position="152"/>
    </location>
</feature>
<dbReference type="Gene3D" id="1.20.58.60">
    <property type="match status" value="2"/>
</dbReference>
<dbReference type="PANTHER" id="PTHR11915">
    <property type="entry name" value="SPECTRIN/FILAMIN RELATED CYTOSKELETAL PROTEIN"/>
    <property type="match status" value="1"/>
</dbReference>
<keyword evidence="5" id="KW-1185">Reference proteome</keyword>
<keyword evidence="1" id="KW-0677">Repeat</keyword>
<feature type="coiled-coil region" evidence="2">
    <location>
        <begin position="581"/>
        <end position="608"/>
    </location>
</feature>
<dbReference type="InterPro" id="IPR018159">
    <property type="entry name" value="Spectrin/alpha-actinin"/>
</dbReference>
<organism evidence="4 5">
    <name type="scientific">Paragonimus westermani</name>
    <dbReference type="NCBI Taxonomy" id="34504"/>
    <lineage>
        <taxon>Eukaryota</taxon>
        <taxon>Metazoa</taxon>
        <taxon>Spiralia</taxon>
        <taxon>Lophotrochozoa</taxon>
        <taxon>Platyhelminthes</taxon>
        <taxon>Trematoda</taxon>
        <taxon>Digenea</taxon>
        <taxon>Plagiorchiida</taxon>
        <taxon>Troglotremata</taxon>
        <taxon>Troglotrematidae</taxon>
        <taxon>Paragonimus</taxon>
    </lineage>
</organism>